<organism evidence="1 2">
    <name type="scientific">Xylanibacter ruminicola</name>
    <name type="common">Prevotella ruminicola</name>
    <dbReference type="NCBI Taxonomy" id="839"/>
    <lineage>
        <taxon>Bacteria</taxon>
        <taxon>Pseudomonadati</taxon>
        <taxon>Bacteroidota</taxon>
        <taxon>Bacteroidia</taxon>
        <taxon>Bacteroidales</taxon>
        <taxon>Prevotellaceae</taxon>
        <taxon>Xylanibacter</taxon>
    </lineage>
</organism>
<name>A0AA37I1H2_XYLRU</name>
<dbReference type="AlphaFoldDB" id="A0AA37I1H2"/>
<gene>
    <name evidence="1" type="ORF">PRMUPPPA20_14910</name>
</gene>
<comment type="caution">
    <text evidence="1">The sequence shown here is derived from an EMBL/GenBank/DDBJ whole genome shotgun (WGS) entry which is preliminary data.</text>
</comment>
<accession>A0AA37I1H2</accession>
<dbReference type="EMBL" id="BPTT01000001">
    <property type="protein sequence ID" value="GJG33382.1"/>
    <property type="molecule type" value="Genomic_DNA"/>
</dbReference>
<proteinExistence type="predicted"/>
<dbReference type="Proteomes" id="UP000887097">
    <property type="component" value="Unassembled WGS sequence"/>
</dbReference>
<evidence type="ECO:0000313" key="1">
    <source>
        <dbReference type="EMBL" id="GJG33382.1"/>
    </source>
</evidence>
<protein>
    <submittedName>
        <fullName evidence="1">Uncharacterized protein</fullName>
    </submittedName>
</protein>
<reference evidence="1" key="1">
    <citation type="submission" date="2021-08" db="EMBL/GenBank/DDBJ databases">
        <title>Prevotella lacticifex sp. nov., isolated from rumen of cow.</title>
        <authorList>
            <person name="Shinkai T."/>
            <person name="Ikeyama N."/>
            <person name="Kumagai M."/>
            <person name="Ohmori H."/>
            <person name="Sakamoto M."/>
            <person name="Ohkuma M."/>
            <person name="Mitsumori M."/>
        </authorList>
    </citation>
    <scope>NUCLEOTIDE SEQUENCE</scope>
    <source>
        <strain evidence="1">JCM 8259</strain>
    </source>
</reference>
<evidence type="ECO:0000313" key="2">
    <source>
        <dbReference type="Proteomes" id="UP000887097"/>
    </source>
</evidence>
<sequence length="276" mass="32177">MVCNSVQGQPITEWKTGQIHETGTNDFDYRHVRITPQAYLHTIRIGVESLGDGHYHDSLISRFDKIVEYYPQIEDTVSNRYYHAIFNGDTLSYRERKTIFINTYLGRKILEVESLLSPHQRFGANVYSLDTVQITALTDSMRYMKTYDSLLNNEQTCLFYALNCFLDANGINPAPVITRNTNFTNGNQLNAFFNHILKLKATYKCRYSVMKKANLPDQCVIVFQDTDKQYIHAVYYRKDRNEYYTKNGFWCPAVLKSLRPIIKCYKQADALLIYSL</sequence>